<dbReference type="PANTHER" id="PTHR45138">
    <property type="entry name" value="REGULATORY COMPONENTS OF SENSORY TRANSDUCTION SYSTEM"/>
    <property type="match status" value="1"/>
</dbReference>
<accession>A0ABP7IQE1</accession>
<gene>
    <name evidence="3" type="ORF">GCM10022242_26740</name>
</gene>
<proteinExistence type="predicted"/>
<feature type="domain" description="GGDEF" evidence="2">
    <location>
        <begin position="282"/>
        <end position="413"/>
    </location>
</feature>
<dbReference type="CDD" id="cd01949">
    <property type="entry name" value="GGDEF"/>
    <property type="match status" value="1"/>
</dbReference>
<dbReference type="InterPro" id="IPR050469">
    <property type="entry name" value="Diguanylate_Cyclase"/>
</dbReference>
<dbReference type="EMBL" id="BAABAH010000009">
    <property type="protein sequence ID" value="GAA3823961.1"/>
    <property type="molecule type" value="Genomic_DNA"/>
</dbReference>
<dbReference type="Proteomes" id="UP001501821">
    <property type="component" value="Unassembled WGS sequence"/>
</dbReference>
<dbReference type="InterPro" id="IPR029787">
    <property type="entry name" value="Nucleotide_cyclase"/>
</dbReference>
<keyword evidence="4" id="KW-1185">Reference proteome</keyword>
<feature type="transmembrane region" description="Helical" evidence="1">
    <location>
        <begin position="159"/>
        <end position="180"/>
    </location>
</feature>
<keyword evidence="1" id="KW-0472">Membrane</keyword>
<evidence type="ECO:0000259" key="2">
    <source>
        <dbReference type="PROSITE" id="PS50887"/>
    </source>
</evidence>
<evidence type="ECO:0000256" key="1">
    <source>
        <dbReference type="SAM" id="Phobius"/>
    </source>
</evidence>
<organism evidence="3 4">
    <name type="scientific">Nocardioides panacisoli</name>
    <dbReference type="NCBI Taxonomy" id="627624"/>
    <lineage>
        <taxon>Bacteria</taxon>
        <taxon>Bacillati</taxon>
        <taxon>Actinomycetota</taxon>
        <taxon>Actinomycetes</taxon>
        <taxon>Propionibacteriales</taxon>
        <taxon>Nocardioidaceae</taxon>
        <taxon>Nocardioides</taxon>
    </lineage>
</organism>
<feature type="transmembrane region" description="Helical" evidence="1">
    <location>
        <begin position="21"/>
        <end position="40"/>
    </location>
</feature>
<protein>
    <submittedName>
        <fullName evidence="3">GGDEF domain-containing protein</fullName>
    </submittedName>
</protein>
<dbReference type="InterPro" id="IPR000160">
    <property type="entry name" value="GGDEF_dom"/>
</dbReference>
<dbReference type="PROSITE" id="PS50887">
    <property type="entry name" value="GGDEF"/>
    <property type="match status" value="1"/>
</dbReference>
<feature type="transmembrane region" description="Helical" evidence="1">
    <location>
        <begin position="52"/>
        <end position="73"/>
    </location>
</feature>
<dbReference type="SUPFAM" id="SSF55073">
    <property type="entry name" value="Nucleotide cyclase"/>
    <property type="match status" value="1"/>
</dbReference>
<keyword evidence="1" id="KW-1133">Transmembrane helix</keyword>
<dbReference type="InterPro" id="IPR043128">
    <property type="entry name" value="Rev_trsase/Diguanyl_cyclase"/>
</dbReference>
<keyword evidence="1" id="KW-0812">Transmembrane</keyword>
<dbReference type="Gene3D" id="3.30.70.270">
    <property type="match status" value="1"/>
</dbReference>
<comment type="caution">
    <text evidence="3">The sequence shown here is derived from an EMBL/GenBank/DDBJ whole genome shotgun (WGS) entry which is preliminary data.</text>
</comment>
<feature type="transmembrane region" description="Helical" evidence="1">
    <location>
        <begin position="123"/>
        <end position="147"/>
    </location>
</feature>
<name>A0ABP7IQE1_9ACTN</name>
<evidence type="ECO:0000313" key="4">
    <source>
        <dbReference type="Proteomes" id="UP001501821"/>
    </source>
</evidence>
<feature type="transmembrane region" description="Helical" evidence="1">
    <location>
        <begin position="85"/>
        <end position="103"/>
    </location>
</feature>
<dbReference type="Pfam" id="PF00990">
    <property type="entry name" value="GGDEF"/>
    <property type="match status" value="1"/>
</dbReference>
<feature type="transmembrane region" description="Helical" evidence="1">
    <location>
        <begin position="210"/>
        <end position="239"/>
    </location>
</feature>
<dbReference type="RefSeq" id="WP_344776208.1">
    <property type="nucleotide sequence ID" value="NZ_BAABAH010000009.1"/>
</dbReference>
<reference evidence="4" key="1">
    <citation type="journal article" date="2019" name="Int. J. Syst. Evol. Microbiol.">
        <title>The Global Catalogue of Microorganisms (GCM) 10K type strain sequencing project: providing services to taxonomists for standard genome sequencing and annotation.</title>
        <authorList>
            <consortium name="The Broad Institute Genomics Platform"/>
            <consortium name="The Broad Institute Genome Sequencing Center for Infectious Disease"/>
            <person name="Wu L."/>
            <person name="Ma J."/>
        </authorList>
    </citation>
    <scope>NUCLEOTIDE SEQUENCE [LARGE SCALE GENOMIC DNA]</scope>
    <source>
        <strain evidence="4">JCM 16953</strain>
    </source>
</reference>
<dbReference type="SMART" id="SM00267">
    <property type="entry name" value="GGDEF"/>
    <property type="match status" value="1"/>
</dbReference>
<dbReference type="PANTHER" id="PTHR45138:SF9">
    <property type="entry name" value="DIGUANYLATE CYCLASE DGCM-RELATED"/>
    <property type="match status" value="1"/>
</dbReference>
<evidence type="ECO:0000313" key="3">
    <source>
        <dbReference type="EMBL" id="GAA3823961.1"/>
    </source>
</evidence>
<dbReference type="NCBIfam" id="TIGR00254">
    <property type="entry name" value="GGDEF"/>
    <property type="match status" value="1"/>
</dbReference>
<sequence>MVHHDSLAPSGFAFLRTPWPCRLWVTGAMLGACLLPVLLVEYGHRPGSLEHAWTALLLIGLSVANVEIGRVLEGGIADSQRPHKALSAWAFAAALVLPTWWLLPVTAVTYGHARWRGLRVPLWKWAGSAAYLVLAAVAAAVTARALVGDPHDLMHGDGSRGLVAVATSAAVFLAVETLLFHGSAYLNVRDDEAWLRETLASRSFYLTEGAVLLVGGLSAAIWMTGAWFVLLLVPVYALTQRAALHEPLRVRAEHDDKTGTLRFESWRRLALNGVERCRGRGQPWCVLFADLDHFKAFNDTWGHLAGDDALAAVAEAIGGELRSGDLLARFGGEEFCAFLPDTSAETGYAVAERVRAAVDATRVRDAAVTVSLGVGASDCATEPAEFAKVLAAADRALFRAKAEGRDRTVVEVLSG</sequence>